<dbReference type="SUPFAM" id="SSF82171">
    <property type="entry name" value="DPP6 N-terminal domain-like"/>
    <property type="match status" value="1"/>
</dbReference>
<dbReference type="Pfam" id="PF13620">
    <property type="entry name" value="CarboxypepD_reg"/>
    <property type="match status" value="1"/>
</dbReference>
<dbReference type="SUPFAM" id="SSF103088">
    <property type="entry name" value="OmpA-like"/>
    <property type="match status" value="1"/>
</dbReference>
<dbReference type="InterPro" id="IPR011659">
    <property type="entry name" value="WD40"/>
</dbReference>
<evidence type="ECO:0000256" key="2">
    <source>
        <dbReference type="ARBA" id="ARBA00023136"/>
    </source>
</evidence>
<feature type="chain" id="PRO_5046354704" evidence="5">
    <location>
        <begin position="24"/>
        <end position="804"/>
    </location>
</feature>
<dbReference type="PANTHER" id="PTHR30329:SF21">
    <property type="entry name" value="LIPOPROTEIN YIAD-RELATED"/>
    <property type="match status" value="1"/>
</dbReference>
<proteinExistence type="predicted"/>
<evidence type="ECO:0000259" key="6">
    <source>
        <dbReference type="PROSITE" id="PS51123"/>
    </source>
</evidence>
<dbReference type="Pfam" id="PF07676">
    <property type="entry name" value="PD40"/>
    <property type="match status" value="1"/>
</dbReference>
<keyword evidence="2 4" id="KW-0472">Membrane</keyword>
<dbReference type="InterPro" id="IPR036737">
    <property type="entry name" value="OmpA-like_sf"/>
</dbReference>
<name>A0ABU5QNQ3_9BACT</name>
<keyword evidence="5" id="KW-0732">Signal</keyword>
<evidence type="ECO:0000256" key="1">
    <source>
        <dbReference type="ARBA" id="ARBA00004442"/>
    </source>
</evidence>
<dbReference type="InterPro" id="IPR006665">
    <property type="entry name" value="OmpA-like"/>
</dbReference>
<dbReference type="InterPro" id="IPR011042">
    <property type="entry name" value="6-blade_b-propeller_TolB-like"/>
</dbReference>
<dbReference type="Gene3D" id="2.60.40.1120">
    <property type="entry name" value="Carboxypeptidase-like, regulatory domain"/>
    <property type="match status" value="1"/>
</dbReference>
<gene>
    <name evidence="7" type="ORF">VB264_13050</name>
</gene>
<comment type="caution">
    <text evidence="7">The sequence shown here is derived from an EMBL/GenBank/DDBJ whole genome shotgun (WGS) entry which is preliminary data.</text>
</comment>
<dbReference type="PRINTS" id="PR01021">
    <property type="entry name" value="OMPADOMAIN"/>
</dbReference>
<evidence type="ECO:0000256" key="4">
    <source>
        <dbReference type="PROSITE-ProRule" id="PRU00473"/>
    </source>
</evidence>
<evidence type="ECO:0000313" key="7">
    <source>
        <dbReference type="EMBL" id="MEA5258717.1"/>
    </source>
</evidence>
<dbReference type="SUPFAM" id="SSF49478">
    <property type="entry name" value="Cna protein B-type domain"/>
    <property type="match status" value="1"/>
</dbReference>
<evidence type="ECO:0000256" key="3">
    <source>
        <dbReference type="ARBA" id="ARBA00023237"/>
    </source>
</evidence>
<keyword evidence="8" id="KW-1185">Reference proteome</keyword>
<reference evidence="7 8" key="1">
    <citation type="submission" date="2023-12" db="EMBL/GenBank/DDBJ databases">
        <title>Novel species of the genus Arcicella isolated from rivers.</title>
        <authorList>
            <person name="Lu H."/>
        </authorList>
    </citation>
    <scope>NUCLEOTIDE SEQUENCE [LARGE SCALE GENOMIC DNA]</scope>
    <source>
        <strain evidence="7 8">LMG 21963</strain>
    </source>
</reference>
<keyword evidence="3" id="KW-0998">Cell outer membrane</keyword>
<accession>A0ABU5QNQ3</accession>
<dbReference type="Gene3D" id="2.120.10.30">
    <property type="entry name" value="TolB, C-terminal domain"/>
    <property type="match status" value="1"/>
</dbReference>
<dbReference type="Gene3D" id="1.25.40.10">
    <property type="entry name" value="Tetratricopeptide repeat domain"/>
    <property type="match status" value="1"/>
</dbReference>
<evidence type="ECO:0000256" key="5">
    <source>
        <dbReference type="SAM" id="SignalP"/>
    </source>
</evidence>
<sequence length="804" mass="90153">MINLNKIILCLCLMLIAAVGAIAQTLKDAEYQFKQMSYLNASEMFEQVLKGKLSDVDRQAALIKLAYSYRQMRDSQNAERIYRELVSKGTAFTGADSKVYLYYAQALASNGKYKEAQEVYEQYAKIEIADTRSGGFQRLYKNVDVLNKNASCYKIDYLALNTDHADFSPMYYKNGLVFNSSRVNEIGLKRMFSWDNSHFLDMYYLSDINQLTTTTPAGLGSSADDKLKIKKRGAGIGEDEYTPPTANDTKTIGTYSGSNIYRNFVETPGVKTESFSKSLNTKYHEGPMTFTSDGKKVIFTRNNYNNGKYKTSSDKINKLKIYTADLKNNEWENVKEVPFDNNDYSTGHPALTKDDKLMYFVSDMPGGYGGTDIYVCEYQDGKFGKPINMGPIVNTVGNEMFPFADERGNLYFASDGHPGLGDLDIFYVKLSGMSAVSNVSNMGIPINSSKDDFGLITDGERKTGFFSSNRKRGGTDDDIYRFTRECDEKPECQELQVIVYDADSKMPLDNSDVEVLTDGKSVMKKTDSNGGFKICIDLNKEYKFNASRDNYLPNSVSFTTLEGNLLKALDIPLMRVGIDDTSNVAKAINTSPCATTKIIKGRVTASKNKASLGGVKVTLTNECDQTVQTVITGSNGLYQFEICEGCEYTIDAAKDHFASKGNKIEKVGVNDPAEINSNLTMFEEGDVIALDNIYYNYTKYDIRPDAAVELNKLLRLMRRYPNMRIEIRSHTDSRATTTFNQKLSENRSASVVQYLVKRGIAADRFETSGYGETQLLNECADGIECTEEQHQINRRSEFKIIKLE</sequence>
<dbReference type="InterPro" id="IPR011990">
    <property type="entry name" value="TPR-like_helical_dom_sf"/>
</dbReference>
<dbReference type="PANTHER" id="PTHR30329">
    <property type="entry name" value="STATOR ELEMENT OF FLAGELLAR MOTOR COMPLEX"/>
    <property type="match status" value="1"/>
</dbReference>
<dbReference type="Proteomes" id="UP001304671">
    <property type="component" value="Unassembled WGS sequence"/>
</dbReference>
<evidence type="ECO:0000313" key="8">
    <source>
        <dbReference type="Proteomes" id="UP001304671"/>
    </source>
</evidence>
<dbReference type="SUPFAM" id="SSF48452">
    <property type="entry name" value="TPR-like"/>
    <property type="match status" value="1"/>
</dbReference>
<dbReference type="RefSeq" id="WP_323250134.1">
    <property type="nucleotide sequence ID" value="NZ_JAYFUL010000020.1"/>
</dbReference>
<dbReference type="InterPro" id="IPR050330">
    <property type="entry name" value="Bact_OuterMem_StrucFunc"/>
</dbReference>
<dbReference type="EMBL" id="JAYFUL010000020">
    <property type="protein sequence ID" value="MEA5258717.1"/>
    <property type="molecule type" value="Genomic_DNA"/>
</dbReference>
<comment type="subcellular location">
    <subcellularLocation>
        <location evidence="1">Cell outer membrane</location>
    </subcellularLocation>
</comment>
<protein>
    <submittedName>
        <fullName evidence="7">OmpA family protein</fullName>
    </submittedName>
</protein>
<dbReference type="Pfam" id="PF00691">
    <property type="entry name" value="OmpA"/>
    <property type="match status" value="1"/>
</dbReference>
<organism evidence="7 8">
    <name type="scientific">Arcicella aquatica</name>
    <dbReference type="NCBI Taxonomy" id="217141"/>
    <lineage>
        <taxon>Bacteria</taxon>
        <taxon>Pseudomonadati</taxon>
        <taxon>Bacteroidota</taxon>
        <taxon>Cytophagia</taxon>
        <taxon>Cytophagales</taxon>
        <taxon>Flectobacillaceae</taxon>
        <taxon>Arcicella</taxon>
    </lineage>
</organism>
<dbReference type="PROSITE" id="PS51123">
    <property type="entry name" value="OMPA_2"/>
    <property type="match status" value="1"/>
</dbReference>
<dbReference type="CDD" id="cd07185">
    <property type="entry name" value="OmpA_C-like"/>
    <property type="match status" value="1"/>
</dbReference>
<dbReference type="InterPro" id="IPR006664">
    <property type="entry name" value="OMP_bac"/>
</dbReference>
<feature type="signal peptide" evidence="5">
    <location>
        <begin position="1"/>
        <end position="23"/>
    </location>
</feature>
<feature type="domain" description="OmpA-like" evidence="6">
    <location>
        <begin position="682"/>
        <end position="804"/>
    </location>
</feature>
<dbReference type="Gene3D" id="3.30.1330.60">
    <property type="entry name" value="OmpA-like domain"/>
    <property type="match status" value="1"/>
</dbReference>